<proteinExistence type="inferred from homology"/>
<sequence length="370" mass="39654">MPLDEHASPSPAAGPLAGLRVVELASIGPGPHAAMVLSDLGASVVRVEREETPELFPGVRPSDDAMLRGRRIVTADLKSADGVAQVLGLLDEADVLVEGFRPGVLERLGLGPDVCLQRNPRLVYGRMTGWGQDGPWAHRAGHDINYISVTGVLDNMGPGDGPPMPPLNLVGDFGGGSMFLVTGILAALWERERSGRGQVVDAAIVDGTSVLAQMQWSLRAQDAWHSGRGSNLLDGSAPFYTTYACADGRYVAVGPIEPKFFAALLAGLQLDPADLPGQWERDRWGELRTALTDAFADRTRDEWAQLFFDTDACVTPVLTYAEAAAHPHLRDREAFVQVDGVTQPAPAPRLSRTPAPRPQPSTRNNPGDRP</sequence>
<organism evidence="4 5">
    <name type="scientific">Kineosphaera limosa NBRC 100340</name>
    <dbReference type="NCBI Taxonomy" id="1184609"/>
    <lineage>
        <taxon>Bacteria</taxon>
        <taxon>Bacillati</taxon>
        <taxon>Actinomycetota</taxon>
        <taxon>Actinomycetes</taxon>
        <taxon>Micrococcales</taxon>
        <taxon>Dermatophilaceae</taxon>
        <taxon>Kineosphaera</taxon>
    </lineage>
</organism>
<dbReference type="eggNOG" id="COG1804">
    <property type="taxonomic scope" value="Bacteria"/>
</dbReference>
<evidence type="ECO:0000313" key="5">
    <source>
        <dbReference type="Proteomes" id="UP000008366"/>
    </source>
</evidence>
<dbReference type="STRING" id="1184609.KILIM_001_00040"/>
<evidence type="ECO:0000313" key="4">
    <source>
        <dbReference type="EMBL" id="GAB94002.1"/>
    </source>
</evidence>
<keyword evidence="5" id="KW-1185">Reference proteome</keyword>
<dbReference type="InterPro" id="IPR003673">
    <property type="entry name" value="CoA-Trfase_fam_III"/>
</dbReference>
<dbReference type="InterPro" id="IPR050509">
    <property type="entry name" value="CoA-transferase_III"/>
</dbReference>
<dbReference type="Proteomes" id="UP000008366">
    <property type="component" value="Unassembled WGS sequence"/>
</dbReference>
<dbReference type="SUPFAM" id="SSF89796">
    <property type="entry name" value="CoA-transferase family III (CaiB/BaiF)"/>
    <property type="match status" value="1"/>
</dbReference>
<evidence type="ECO:0000256" key="2">
    <source>
        <dbReference type="ARBA" id="ARBA00023235"/>
    </source>
</evidence>
<comment type="caution">
    <text evidence="4">The sequence shown here is derived from an EMBL/GenBank/DDBJ whole genome shotgun (WGS) entry which is preliminary data.</text>
</comment>
<accession>K6WPD9</accession>
<gene>
    <name evidence="4" type="primary">mcr</name>
    <name evidence="4" type="ORF">KILIM_001_00040</name>
</gene>
<dbReference type="OrthoDB" id="9797653at2"/>
<dbReference type="InterPro" id="IPR023606">
    <property type="entry name" value="CoA-Trfase_III_dom_1_sf"/>
</dbReference>
<evidence type="ECO:0000256" key="3">
    <source>
        <dbReference type="SAM" id="MobiDB-lite"/>
    </source>
</evidence>
<protein>
    <submittedName>
        <fullName evidence="4">Alpha-methylacyl-CoA racemase</fullName>
    </submittedName>
</protein>
<dbReference type="FunFam" id="3.30.1540.10:FF:000004">
    <property type="entry name" value="Probable alpha-methylacyl-CoA racemase mcr"/>
    <property type="match status" value="1"/>
</dbReference>
<dbReference type="GO" id="GO:0016853">
    <property type="term" value="F:isomerase activity"/>
    <property type="evidence" value="ECO:0007669"/>
    <property type="project" value="UniProtKB-KW"/>
</dbReference>
<dbReference type="EMBL" id="BAHD01000001">
    <property type="protein sequence ID" value="GAB94002.1"/>
    <property type="molecule type" value="Genomic_DNA"/>
</dbReference>
<keyword evidence="2" id="KW-0413">Isomerase</keyword>
<dbReference type="Gene3D" id="3.30.1540.10">
    <property type="entry name" value="formyl-coa transferase, domain 3"/>
    <property type="match status" value="1"/>
</dbReference>
<dbReference type="RefSeq" id="WP_006590535.1">
    <property type="nucleotide sequence ID" value="NZ_BAHD01000001.1"/>
</dbReference>
<dbReference type="Pfam" id="PF02515">
    <property type="entry name" value="CoA_transf_3"/>
    <property type="match status" value="1"/>
</dbReference>
<dbReference type="InterPro" id="IPR044855">
    <property type="entry name" value="CoA-Trfase_III_dom3_sf"/>
</dbReference>
<dbReference type="AlphaFoldDB" id="K6WPD9"/>
<feature type="region of interest" description="Disordered" evidence="3">
    <location>
        <begin position="340"/>
        <end position="370"/>
    </location>
</feature>
<comment type="similarity">
    <text evidence="1">Belongs to the CoA-transferase III family.</text>
</comment>
<reference evidence="4 5" key="1">
    <citation type="submission" date="2012-08" db="EMBL/GenBank/DDBJ databases">
        <title>Whole genome shotgun sequence of Kineosphaera limosa NBRC 100340.</title>
        <authorList>
            <person name="Yoshida I."/>
            <person name="Isaki S."/>
            <person name="Hosoyama A."/>
            <person name="Tsuchikane K."/>
            <person name="Katsumata H."/>
            <person name="Ando Y."/>
            <person name="Ohji S."/>
            <person name="Hamada M."/>
            <person name="Tamura T."/>
            <person name="Yamazoe A."/>
            <person name="Yamazaki S."/>
            <person name="Fujita N."/>
        </authorList>
    </citation>
    <scope>NUCLEOTIDE SEQUENCE [LARGE SCALE GENOMIC DNA]</scope>
    <source>
        <strain evidence="4 5">NBRC 100340</strain>
    </source>
</reference>
<dbReference type="PANTHER" id="PTHR48228">
    <property type="entry name" value="SUCCINYL-COA--D-CITRAMALATE COA-TRANSFERASE"/>
    <property type="match status" value="1"/>
</dbReference>
<dbReference type="PANTHER" id="PTHR48228:SF5">
    <property type="entry name" value="ALPHA-METHYLACYL-COA RACEMASE"/>
    <property type="match status" value="1"/>
</dbReference>
<feature type="compositionally biased region" description="Polar residues" evidence="3">
    <location>
        <begin position="360"/>
        <end position="370"/>
    </location>
</feature>
<evidence type="ECO:0000256" key="1">
    <source>
        <dbReference type="ARBA" id="ARBA00008383"/>
    </source>
</evidence>
<name>K6WPD9_9MICO</name>
<dbReference type="Gene3D" id="3.40.50.10540">
    <property type="entry name" value="Crotonobetainyl-coa:carnitine coa-transferase, domain 1"/>
    <property type="match status" value="1"/>
</dbReference>